<comment type="subunit">
    <text evidence="15">Interacts with major capsid protein L1. Interacts with E2; this interaction inhibits E2 transcriptional activity but not the DNA replication function E2. Interacts with host HSPA8; this interaction is required for L2 nuclear translocation. Interacts with host importins KPNB2 and KPNB3. Forms a complex with importin alpha2-beta1 heterodimers via interaction with the importin alpha2 adapter. Interacts with host DYNLT1; this interaction is essential for virus intracellular transport during entry. Interacts (via C-terminus) with host retromer subunits VPS35 AND VPS29.</text>
</comment>
<dbReference type="GO" id="GO:0075732">
    <property type="term" value="P:viral penetration into host nucleus"/>
    <property type="evidence" value="ECO:0007669"/>
    <property type="project" value="UniProtKB-KW"/>
</dbReference>
<dbReference type="GO" id="GO:0075521">
    <property type="term" value="P:microtubule-dependent intracellular transport of viral material towards nucleus"/>
    <property type="evidence" value="ECO:0007669"/>
    <property type="project" value="UniProtKB-UniRule"/>
</dbReference>
<evidence type="ECO:0000256" key="8">
    <source>
        <dbReference type="ARBA" id="ARBA00022921"/>
    </source>
</evidence>
<evidence type="ECO:0000256" key="12">
    <source>
        <dbReference type="ARBA" id="ARBA00023125"/>
    </source>
</evidence>
<evidence type="ECO:0000256" key="2">
    <source>
        <dbReference type="ARBA" id="ARBA00022553"/>
    </source>
</evidence>
<keyword evidence="4 15" id="KW-1048">Host nucleus</keyword>
<comment type="caution">
    <text evidence="15">Lacks conserved residue(s) required for the propagation of feature annotation.</text>
</comment>
<evidence type="ECO:0000256" key="3">
    <source>
        <dbReference type="ARBA" id="ARBA00022561"/>
    </source>
</evidence>
<keyword evidence="5 15" id="KW-0945">Host-virus interaction</keyword>
<evidence type="ECO:0000256" key="4">
    <source>
        <dbReference type="ARBA" id="ARBA00022562"/>
    </source>
</evidence>
<dbReference type="GO" id="GO:0046718">
    <property type="term" value="P:symbiont entry into host cell"/>
    <property type="evidence" value="ECO:0007669"/>
    <property type="project" value="UniProtKB-KW"/>
</dbReference>
<dbReference type="GO" id="GO:0042025">
    <property type="term" value="C:host cell nucleus"/>
    <property type="evidence" value="ECO:0007669"/>
    <property type="project" value="UniProtKB-SubCell"/>
</dbReference>
<keyword evidence="11 15" id="KW-1176">Cytoplasmic inwards viral transport</keyword>
<keyword evidence="12 15" id="KW-0238">DNA-binding</keyword>
<comment type="similarity">
    <text evidence="15">Belongs to the papillomaviridae L2 protein family.</text>
</comment>
<evidence type="ECO:0000256" key="10">
    <source>
        <dbReference type="ARBA" id="ARBA00023046"/>
    </source>
</evidence>
<dbReference type="GO" id="GO:0019028">
    <property type="term" value="C:viral capsid"/>
    <property type="evidence" value="ECO:0007669"/>
    <property type="project" value="UniProtKB-UniRule"/>
</dbReference>
<evidence type="ECO:0000256" key="15">
    <source>
        <dbReference type="HAMAP-Rule" id="MF_04003"/>
    </source>
</evidence>
<keyword evidence="9 15" id="KW-1177">Microtubular inwards viral transport</keyword>
<evidence type="ECO:0000256" key="11">
    <source>
        <dbReference type="ARBA" id="ARBA00023120"/>
    </source>
</evidence>
<organism evidence="16 17">
    <name type="scientific">Canis familiaris papillomavirus 3</name>
    <dbReference type="NCBI Taxonomy" id="360397"/>
    <lineage>
        <taxon>Viruses</taxon>
        <taxon>Monodnaviria</taxon>
        <taxon>Shotokuvirae</taxon>
        <taxon>Cossaviricota</taxon>
        <taxon>Papovaviricetes</taxon>
        <taxon>Zurhausenvirales</taxon>
        <taxon>Papillomaviridae</taxon>
        <taxon>Firstpapillomavirinae</taxon>
        <taxon>Chipapillomavirus</taxon>
        <taxon>Chipapillomavirus 1</taxon>
    </lineage>
</organism>
<dbReference type="Proteomes" id="UP000052080">
    <property type="component" value="Segment"/>
</dbReference>
<evidence type="ECO:0000256" key="14">
    <source>
        <dbReference type="ARBA" id="ARBA00023296"/>
    </source>
</evidence>
<comment type="PTM">
    <text evidence="15">Highly phosphorylated.</text>
</comment>
<dbReference type="GeneID" id="4239222"/>
<dbReference type="KEGG" id="vg:4239222"/>
<evidence type="ECO:0000256" key="6">
    <source>
        <dbReference type="ARBA" id="ARBA00022812"/>
    </source>
</evidence>
<comment type="function">
    <text evidence="15">Minor protein of the capsid that localizes along the inner surface of the virion, within the central cavities beneath the L1 pentamers. Plays a role in capsid stabilization through interaction with the major capsid protein L1. Once the virion enters the host cell, L2 escorts the genomic DNA into the nucleus by promoting escape from the endosomal compartments and traffic through the host Golgi network. Mechanistically, the C-terminus of L2 possesses a cell-penetrating peptide that protudes from the host endosome, interacts with host cytoplasmic retromer cargo and thereby mediates the capsid delivery to the host trans-Golgi network. Plays a role through its interaction with host dynein in the intracellular microtubule-dependent transport of viral capsid toward the nucleus. Mediates the viral genome import into the nucleus through binding to host importins. Once within the nucleus, L2 localizes viral genomes to host PML bodies in order to activate early gene expression for establishment of infection. Later on, promotes late gene expression by interacting with the viral E2 protein and by inhibiting its transcriptional activation functions. During virion assembly, encapsidates the genome by direct interaction with the viral DNA.</text>
</comment>
<keyword evidence="2 15" id="KW-0597">Phosphoprotein</keyword>
<evidence type="ECO:0000256" key="7">
    <source>
        <dbReference type="ARBA" id="ARBA00022844"/>
    </source>
</evidence>
<keyword evidence="14 15" id="KW-1160">Virus entry into host cell</keyword>
<keyword evidence="7 15" id="KW-0946">Virion</keyword>
<protein>
    <recommendedName>
        <fullName evidence="15">Minor capsid protein L2</fullName>
    </recommendedName>
</protein>
<dbReference type="EMBL" id="DQ295066">
    <property type="protein sequence ID" value="ABC02207.1"/>
    <property type="molecule type" value="Genomic_DNA"/>
</dbReference>
<dbReference type="Pfam" id="PF00513">
    <property type="entry name" value="Late_protein_L2"/>
    <property type="match status" value="1"/>
</dbReference>
<evidence type="ECO:0000256" key="9">
    <source>
        <dbReference type="ARBA" id="ARBA00022952"/>
    </source>
</evidence>
<dbReference type="OrthoDB" id="8047at10239"/>
<name>Q0QLX2_9PAPI</name>
<reference evidence="16 17" key="1">
    <citation type="journal article" date="2006" name="J. Gen. Virol.">
        <title>Detection of the prototype of a potential novel genus in the family Papillomaviridae in association with canine epidermodysplasia verruciformis.</title>
        <authorList>
            <person name="Tobler K."/>
            <person name="Favrot C."/>
            <person name="Nespeca G."/>
            <person name="Ackermann M."/>
        </authorList>
    </citation>
    <scope>NUCLEOTIDE SEQUENCE [LARGE SCALE GENOMIC DNA]</scope>
</reference>
<evidence type="ECO:0000256" key="1">
    <source>
        <dbReference type="ARBA" id="ARBA00022524"/>
    </source>
</evidence>
<accession>Q0QLX2</accession>
<keyword evidence="8 15" id="KW-0426">Late protein</keyword>
<dbReference type="HAMAP" id="MF_04003">
    <property type="entry name" value="PPV_L2"/>
    <property type="match status" value="1"/>
</dbReference>
<evidence type="ECO:0000256" key="5">
    <source>
        <dbReference type="ARBA" id="ARBA00022581"/>
    </source>
</evidence>
<keyword evidence="17" id="KW-1185">Reference proteome</keyword>
<dbReference type="GO" id="GO:0005198">
    <property type="term" value="F:structural molecule activity"/>
    <property type="evidence" value="ECO:0007669"/>
    <property type="project" value="UniProtKB-UniRule"/>
</dbReference>
<evidence type="ECO:0000313" key="16">
    <source>
        <dbReference type="EMBL" id="ABC02207.1"/>
    </source>
</evidence>
<keyword evidence="10" id="KW-1039">Host endosome</keyword>
<dbReference type="InterPro" id="IPR000784">
    <property type="entry name" value="Late_L2"/>
</dbReference>
<gene>
    <name evidence="15 16" type="primary">L2</name>
</gene>
<dbReference type="GO" id="GO:0043657">
    <property type="term" value="C:host cell"/>
    <property type="evidence" value="ECO:0007669"/>
    <property type="project" value="GOC"/>
</dbReference>
<evidence type="ECO:0000313" key="17">
    <source>
        <dbReference type="Proteomes" id="UP000052080"/>
    </source>
</evidence>
<keyword evidence="6" id="KW-1040">Host Golgi apparatus</keyword>
<proteinExistence type="inferred from homology"/>
<dbReference type="GO" id="GO:0003677">
    <property type="term" value="F:DNA binding"/>
    <property type="evidence" value="ECO:0007669"/>
    <property type="project" value="UniProtKB-UniRule"/>
</dbReference>
<dbReference type="RefSeq" id="YP_717905.1">
    <property type="nucleotide sequence ID" value="NC_008297.1"/>
</dbReference>
<keyword evidence="13 15" id="KW-1015">Disulfide bond</keyword>
<sequence>MVRARRTKRASAADLYRTCKASNTCPPDVINTYEHKTVADKILQYGGAAVFLGGLNIGTATGRGGSGGYVPLGGRVGSGVTVGAGTRAVRPPIPLDVLGAAEVPPVDALAPSVVPLQEGLPEVPLLEVNPGETPGIPTVPLEVPVDTSGSSFDAGPVRVVVHAVVEPIPSSPPVRTSTSWSLHSNPAFDVVPSSDNALGETSSSSNIFVTHSNGGVSVGPSEEIPLRVFRTSTPKGTPTRPIAPRRGGYPQRFVEQVNISDLDVLERPGPRVQFEFDNPTFEGTLEFEPPPYPEVRAAPDPRFRDIVRLSSARFERAPSGHVRVGRLGVRGNITTRSGVQLGSQAHFYHDISTLTFAEEIEMTGLGEHTGTTVMVSGGSESSFEVIDLDSSSLSSLSLTSNDLEAVLLGVEDIPNFDNVRLEFPRGRNRVSLDLPTNTLAFPSTVDIGNGVVVDYPGEGSGGIFGPFGPVPPLVIVDVERGSGSDYYLHPSLSLKRRRRRRRKSL</sequence>
<comment type="subcellular location">
    <subcellularLocation>
        <location evidence="15">Virion</location>
    </subcellularLocation>
    <subcellularLocation>
        <location evidence="15">Host nucleus</location>
    </subcellularLocation>
</comment>
<feature type="disulfide bond" evidence="15">
    <location>
        <begin position="19"/>
        <end position="25"/>
    </location>
</feature>
<keyword evidence="3 15" id="KW-0167">Capsid protein</keyword>
<keyword evidence="1 15" id="KW-1163">Viral penetration into host nucleus</keyword>
<evidence type="ECO:0000256" key="13">
    <source>
        <dbReference type="ARBA" id="ARBA00023157"/>
    </source>
</evidence>